<reference evidence="3" key="1">
    <citation type="journal article" date="2019" name="Int. J. Syst. Evol. Microbiol.">
        <title>The Global Catalogue of Microorganisms (GCM) 10K type strain sequencing project: providing services to taxonomists for standard genome sequencing and annotation.</title>
        <authorList>
            <consortium name="The Broad Institute Genomics Platform"/>
            <consortium name="The Broad Institute Genome Sequencing Center for Infectious Disease"/>
            <person name="Wu L."/>
            <person name="Ma J."/>
        </authorList>
    </citation>
    <scope>NUCLEOTIDE SEQUENCE [LARGE SCALE GENOMIC DNA]</scope>
    <source>
        <strain evidence="3">CCM 7480</strain>
    </source>
</reference>
<gene>
    <name evidence="2" type="ORF">ACFOPH_09535</name>
</gene>
<organism evidence="2 3">
    <name type="scientific">Massilia haematophila</name>
    <dbReference type="NCBI Taxonomy" id="457923"/>
    <lineage>
        <taxon>Bacteria</taxon>
        <taxon>Pseudomonadati</taxon>
        <taxon>Pseudomonadota</taxon>
        <taxon>Betaproteobacteria</taxon>
        <taxon>Burkholderiales</taxon>
        <taxon>Oxalobacteraceae</taxon>
        <taxon>Telluria group</taxon>
        <taxon>Massilia</taxon>
    </lineage>
</organism>
<evidence type="ECO:0000313" key="2">
    <source>
        <dbReference type="EMBL" id="MFC3458487.1"/>
    </source>
</evidence>
<dbReference type="RefSeq" id="WP_379734931.1">
    <property type="nucleotide sequence ID" value="NZ_JBHRVV010000001.1"/>
</dbReference>
<keyword evidence="1" id="KW-0812">Transmembrane</keyword>
<evidence type="ECO:0000313" key="3">
    <source>
        <dbReference type="Proteomes" id="UP001595665"/>
    </source>
</evidence>
<sequence>MHIQRIDFDEVFDADPGRGDFSFRNRAGVRYGVRLRRGVVPPSGASWLIAFARPDDWSSVLGWAAPGEAVTLREGTLLALFSGAATLAWFTPFLVFGTGYFFGMGAALAVLLALGCWAGLAGGRIVARDRAVRRALARTVATVT</sequence>
<dbReference type="EMBL" id="JBHRVV010000001">
    <property type="protein sequence ID" value="MFC3458487.1"/>
    <property type="molecule type" value="Genomic_DNA"/>
</dbReference>
<keyword evidence="1" id="KW-1133">Transmembrane helix</keyword>
<feature type="transmembrane region" description="Helical" evidence="1">
    <location>
        <begin position="77"/>
        <end position="95"/>
    </location>
</feature>
<protein>
    <submittedName>
        <fullName evidence="2">Uncharacterized protein</fullName>
    </submittedName>
</protein>
<feature type="transmembrane region" description="Helical" evidence="1">
    <location>
        <begin position="101"/>
        <end position="127"/>
    </location>
</feature>
<accession>A0ABV7PIV6</accession>
<keyword evidence="3" id="KW-1185">Reference proteome</keyword>
<name>A0ABV7PIV6_9BURK</name>
<proteinExistence type="predicted"/>
<dbReference type="Proteomes" id="UP001595665">
    <property type="component" value="Unassembled WGS sequence"/>
</dbReference>
<comment type="caution">
    <text evidence="2">The sequence shown here is derived from an EMBL/GenBank/DDBJ whole genome shotgun (WGS) entry which is preliminary data.</text>
</comment>
<keyword evidence="1" id="KW-0472">Membrane</keyword>
<evidence type="ECO:0000256" key="1">
    <source>
        <dbReference type="SAM" id="Phobius"/>
    </source>
</evidence>